<dbReference type="InterPro" id="IPR011008">
    <property type="entry name" value="Dimeric_a/b-barrel"/>
</dbReference>
<dbReference type="GO" id="GO:0019301">
    <property type="term" value="P:rhamnose catabolic process"/>
    <property type="evidence" value="ECO:0007669"/>
    <property type="project" value="TreeGrafter"/>
</dbReference>
<dbReference type="GO" id="GO:0016857">
    <property type="term" value="F:racemase and epimerase activity, acting on carbohydrates and derivatives"/>
    <property type="evidence" value="ECO:0007669"/>
    <property type="project" value="InterPro"/>
</dbReference>
<dbReference type="InterPro" id="IPR008000">
    <property type="entry name" value="Rham/fucose_mutarotase"/>
</dbReference>
<evidence type="ECO:0000256" key="1">
    <source>
        <dbReference type="ARBA" id="ARBA00022490"/>
    </source>
</evidence>
<proteinExistence type="inferred from homology"/>
<name>A0A6J6ZHN8_9ZZZZ</name>
<dbReference type="GO" id="GO:0005737">
    <property type="term" value="C:cytoplasm"/>
    <property type="evidence" value="ECO:0007669"/>
    <property type="project" value="InterPro"/>
</dbReference>
<dbReference type="EMBL" id="CAFAAY010000098">
    <property type="protein sequence ID" value="CAB4821270.1"/>
    <property type="molecule type" value="Genomic_DNA"/>
</dbReference>
<dbReference type="HAMAP" id="MF_01663">
    <property type="entry name" value="L_rham_rotase"/>
    <property type="match status" value="1"/>
</dbReference>
<keyword evidence="2" id="KW-0413">Isomerase</keyword>
<accession>A0A6J6ZHN8</accession>
<evidence type="ECO:0000313" key="5">
    <source>
        <dbReference type="EMBL" id="CAB4821270.1"/>
    </source>
</evidence>
<keyword evidence="3" id="KW-0119">Carbohydrate metabolism</keyword>
<dbReference type="AlphaFoldDB" id="A0A6J6ZHN8"/>
<protein>
    <submittedName>
        <fullName evidence="5">Unannotated protein</fullName>
    </submittedName>
</protein>
<keyword evidence="4" id="KW-0684">Rhamnose metabolism</keyword>
<dbReference type="PANTHER" id="PTHR34389">
    <property type="entry name" value="L-RHAMNOSE MUTAROTASE"/>
    <property type="match status" value="1"/>
</dbReference>
<reference evidence="5" key="1">
    <citation type="submission" date="2020-05" db="EMBL/GenBank/DDBJ databases">
        <authorList>
            <person name="Chiriac C."/>
            <person name="Salcher M."/>
            <person name="Ghai R."/>
            <person name="Kavagutti S V."/>
        </authorList>
    </citation>
    <scope>NUCLEOTIDE SEQUENCE</scope>
</reference>
<dbReference type="NCBIfam" id="TIGR02625">
    <property type="entry name" value="YiiL_rotase"/>
    <property type="match status" value="1"/>
</dbReference>
<evidence type="ECO:0000256" key="2">
    <source>
        <dbReference type="ARBA" id="ARBA00023235"/>
    </source>
</evidence>
<dbReference type="InterPro" id="IPR013448">
    <property type="entry name" value="L-rhamnose_mutarotase"/>
</dbReference>
<evidence type="ECO:0000256" key="4">
    <source>
        <dbReference type="ARBA" id="ARBA00023308"/>
    </source>
</evidence>
<evidence type="ECO:0000256" key="3">
    <source>
        <dbReference type="ARBA" id="ARBA00023277"/>
    </source>
</evidence>
<sequence length="104" mass="11888">MKQIAFEMKLIAGNEAEYKKRHDAIWPELTTLLKTTGISEYAIYLNEATGSLFGVMKIEDALALDALPQQPIMQKWWAYMKDIMLTHPNDSPISIPLTNVFYLP</sequence>
<organism evidence="5">
    <name type="scientific">freshwater metagenome</name>
    <dbReference type="NCBI Taxonomy" id="449393"/>
    <lineage>
        <taxon>unclassified sequences</taxon>
        <taxon>metagenomes</taxon>
        <taxon>ecological metagenomes</taxon>
    </lineage>
</organism>
<keyword evidence="1" id="KW-0963">Cytoplasm</keyword>
<dbReference type="Gene3D" id="3.30.70.100">
    <property type="match status" value="1"/>
</dbReference>
<dbReference type="PANTHER" id="PTHR34389:SF2">
    <property type="entry name" value="L-RHAMNOSE MUTAROTASE"/>
    <property type="match status" value="1"/>
</dbReference>
<gene>
    <name evidence="5" type="ORF">UFOPK3124_01052</name>
</gene>
<dbReference type="Pfam" id="PF05336">
    <property type="entry name" value="rhaM"/>
    <property type="match status" value="1"/>
</dbReference>
<dbReference type="SUPFAM" id="SSF54909">
    <property type="entry name" value="Dimeric alpha+beta barrel"/>
    <property type="match status" value="1"/>
</dbReference>